<evidence type="ECO:0000313" key="3">
    <source>
        <dbReference type="EMBL" id="ADV60974.1"/>
    </source>
</evidence>
<dbReference type="GO" id="GO:0005737">
    <property type="term" value="C:cytoplasm"/>
    <property type="evidence" value="ECO:0007669"/>
    <property type="project" value="TreeGrafter"/>
</dbReference>
<reference key="1">
    <citation type="submission" date="2010-11" db="EMBL/GenBank/DDBJ databases">
        <title>The complete sequence of chromosome of Isophaera pallida ATCC 43644.</title>
        <authorList>
            <consortium name="US DOE Joint Genome Institute (JGI-PGF)"/>
            <person name="Lucas S."/>
            <person name="Copeland A."/>
            <person name="Lapidus A."/>
            <person name="Bruce D."/>
            <person name="Goodwin L."/>
            <person name="Pitluck S."/>
            <person name="Kyrpides N."/>
            <person name="Mavromatis K."/>
            <person name="Pagani I."/>
            <person name="Ivanova N."/>
            <person name="Saunders E."/>
            <person name="Brettin T."/>
            <person name="Detter J.C."/>
            <person name="Han C."/>
            <person name="Tapia R."/>
            <person name="Land M."/>
            <person name="Hauser L."/>
            <person name="Markowitz V."/>
            <person name="Cheng J.-F."/>
            <person name="Hugenholtz P."/>
            <person name="Woyke T."/>
            <person name="Wu D."/>
            <person name="Eisen J.A."/>
        </authorList>
    </citation>
    <scope>NUCLEOTIDE SEQUENCE</scope>
    <source>
        <strain>ATCC 43644</strain>
    </source>
</reference>
<dbReference type="CDD" id="cd05266">
    <property type="entry name" value="SDR_a4"/>
    <property type="match status" value="1"/>
</dbReference>
<dbReference type="AlphaFoldDB" id="E8QXZ5"/>
<dbReference type="InParanoid" id="E8QXZ5"/>
<dbReference type="PANTHER" id="PTHR48079">
    <property type="entry name" value="PROTEIN YEEZ"/>
    <property type="match status" value="1"/>
</dbReference>
<dbReference type="FunCoup" id="E8QXZ5">
    <property type="interactions" value="200"/>
</dbReference>
<dbReference type="InterPro" id="IPR036291">
    <property type="entry name" value="NAD(P)-bd_dom_sf"/>
</dbReference>
<dbReference type="eggNOG" id="COG0451">
    <property type="taxonomic scope" value="Bacteria"/>
</dbReference>
<gene>
    <name evidence="3" type="ordered locus">Isop_0379</name>
</gene>
<dbReference type="SUPFAM" id="SSF51735">
    <property type="entry name" value="NAD(P)-binding Rossmann-fold domains"/>
    <property type="match status" value="1"/>
</dbReference>
<dbReference type="InterPro" id="IPR001509">
    <property type="entry name" value="Epimerase_deHydtase"/>
</dbReference>
<feature type="region of interest" description="Disordered" evidence="1">
    <location>
        <begin position="263"/>
        <end position="300"/>
    </location>
</feature>
<keyword evidence="4" id="KW-1185">Reference proteome</keyword>
<dbReference type="Gene3D" id="3.40.50.720">
    <property type="entry name" value="NAD(P)-binding Rossmann-like Domain"/>
    <property type="match status" value="1"/>
</dbReference>
<dbReference type="PANTHER" id="PTHR48079:SF6">
    <property type="entry name" value="NAD(P)-BINDING DOMAIN-CONTAINING PROTEIN-RELATED"/>
    <property type="match status" value="1"/>
</dbReference>
<sequence>MISSPFAPPQDDSTDNPGLRDSHPPRPGSVLIVGCGYLGRRIARQLIRQGRDVFGTTRSPAKAEQLRSLGIHPVVVDLTDSTTEVVLPRVAGAIYCVGYDRSSGMPQRAVVVDALIATLPRLHARADKLAVASTTGVLGGTHGEWVDETTTAPPLTESGRLHAEAEQAILEFGQRHVWPVSIVRLAGLYGPGRLIRRADLLAGRPLSGDPDKWLNLIHIDDAAAALIASLDHAPPGAIYLAADDRPLPRRDYYLTSARLLGAPEPQFESNPANPDRPAEPNRRVRNRRLKQDLNWKPTHPTIDEGLVAALEEEQRDAHAETF</sequence>
<dbReference type="GO" id="GO:0004029">
    <property type="term" value="F:aldehyde dehydrogenase (NAD+) activity"/>
    <property type="evidence" value="ECO:0007669"/>
    <property type="project" value="TreeGrafter"/>
</dbReference>
<dbReference type="HOGENOM" id="CLU_007383_11_4_0"/>
<evidence type="ECO:0000313" key="4">
    <source>
        <dbReference type="Proteomes" id="UP000008631"/>
    </source>
</evidence>
<dbReference type="KEGG" id="ipa:Isop_0379"/>
<feature type="region of interest" description="Disordered" evidence="1">
    <location>
        <begin position="1"/>
        <end position="27"/>
    </location>
</feature>
<dbReference type="Pfam" id="PF01370">
    <property type="entry name" value="Epimerase"/>
    <property type="match status" value="1"/>
</dbReference>
<feature type="domain" description="NAD-dependent epimerase/dehydratase" evidence="2">
    <location>
        <begin position="30"/>
        <end position="239"/>
    </location>
</feature>
<dbReference type="Proteomes" id="UP000008631">
    <property type="component" value="Chromosome"/>
</dbReference>
<reference evidence="3 4" key="2">
    <citation type="journal article" date="2011" name="Stand. Genomic Sci.">
        <title>Complete genome sequence of Isosphaera pallida type strain (IS1B).</title>
        <authorList>
            <consortium name="US DOE Joint Genome Institute (JGI-PGF)"/>
            <person name="Goker M."/>
            <person name="Cleland D."/>
            <person name="Saunders E."/>
            <person name="Lapidus A."/>
            <person name="Nolan M."/>
            <person name="Lucas S."/>
            <person name="Hammon N."/>
            <person name="Deshpande S."/>
            <person name="Cheng J.F."/>
            <person name="Tapia R."/>
            <person name="Han C."/>
            <person name="Goodwin L."/>
            <person name="Pitluck S."/>
            <person name="Liolios K."/>
            <person name="Pagani I."/>
            <person name="Ivanova N."/>
            <person name="Mavromatis K."/>
            <person name="Pati A."/>
            <person name="Chen A."/>
            <person name="Palaniappan K."/>
            <person name="Land M."/>
            <person name="Hauser L."/>
            <person name="Chang Y.J."/>
            <person name="Jeffries C.D."/>
            <person name="Detter J.C."/>
            <person name="Beck B."/>
            <person name="Woyke T."/>
            <person name="Bristow J."/>
            <person name="Eisen J.A."/>
            <person name="Markowitz V."/>
            <person name="Hugenholtz P."/>
            <person name="Kyrpides N.C."/>
            <person name="Klenk H.P."/>
        </authorList>
    </citation>
    <scope>NUCLEOTIDE SEQUENCE [LARGE SCALE GENOMIC DNA]</scope>
    <source>
        <strain evidence="4">ATCC 43644 / DSM 9630 / IS1B</strain>
    </source>
</reference>
<dbReference type="InterPro" id="IPR051783">
    <property type="entry name" value="NAD(P)-dependent_oxidoreduct"/>
</dbReference>
<dbReference type="OrthoDB" id="9808276at2"/>
<evidence type="ECO:0000259" key="2">
    <source>
        <dbReference type="Pfam" id="PF01370"/>
    </source>
</evidence>
<name>E8QXZ5_ISOPI</name>
<accession>E8QXZ5</accession>
<protein>
    <submittedName>
        <fullName evidence="3">TrkA-N domain protein</fullName>
    </submittedName>
</protein>
<dbReference type="EMBL" id="CP002353">
    <property type="protein sequence ID" value="ADV60974.1"/>
    <property type="molecule type" value="Genomic_DNA"/>
</dbReference>
<proteinExistence type="predicted"/>
<organism evidence="3 4">
    <name type="scientific">Isosphaera pallida (strain ATCC 43644 / DSM 9630 / IS1B)</name>
    <dbReference type="NCBI Taxonomy" id="575540"/>
    <lineage>
        <taxon>Bacteria</taxon>
        <taxon>Pseudomonadati</taxon>
        <taxon>Planctomycetota</taxon>
        <taxon>Planctomycetia</taxon>
        <taxon>Isosphaerales</taxon>
        <taxon>Isosphaeraceae</taxon>
        <taxon>Isosphaera</taxon>
    </lineage>
</organism>
<evidence type="ECO:0000256" key="1">
    <source>
        <dbReference type="SAM" id="MobiDB-lite"/>
    </source>
</evidence>
<dbReference type="STRING" id="575540.Isop_0379"/>